<organism evidence="1 2">
    <name type="scientific">Camellia sinensis</name>
    <name type="common">Tea plant</name>
    <name type="synonym">Thea sinensis</name>
    <dbReference type="NCBI Taxonomy" id="4442"/>
    <lineage>
        <taxon>Eukaryota</taxon>
        <taxon>Viridiplantae</taxon>
        <taxon>Streptophyta</taxon>
        <taxon>Embryophyta</taxon>
        <taxon>Tracheophyta</taxon>
        <taxon>Spermatophyta</taxon>
        <taxon>Magnoliopsida</taxon>
        <taxon>eudicotyledons</taxon>
        <taxon>Gunneridae</taxon>
        <taxon>Pentapetalae</taxon>
        <taxon>asterids</taxon>
        <taxon>Ericales</taxon>
        <taxon>Theaceae</taxon>
        <taxon>Camellia</taxon>
    </lineage>
</organism>
<gene>
    <name evidence="1" type="ORF">HYC85_013062</name>
</gene>
<name>A0A7J7HE95_CAMSI</name>
<dbReference type="EMBL" id="JACBKZ010000005">
    <property type="protein sequence ID" value="KAF5951069.1"/>
    <property type="molecule type" value="Genomic_DNA"/>
</dbReference>
<reference evidence="2" key="1">
    <citation type="journal article" date="2020" name="Nat. Commun.">
        <title>Genome assembly of wild tea tree DASZ reveals pedigree and selection history of tea varieties.</title>
        <authorList>
            <person name="Zhang W."/>
            <person name="Zhang Y."/>
            <person name="Qiu H."/>
            <person name="Guo Y."/>
            <person name="Wan H."/>
            <person name="Zhang X."/>
            <person name="Scossa F."/>
            <person name="Alseekh S."/>
            <person name="Zhang Q."/>
            <person name="Wang P."/>
            <person name="Xu L."/>
            <person name="Schmidt M.H."/>
            <person name="Jia X."/>
            <person name="Li D."/>
            <person name="Zhu A."/>
            <person name="Guo F."/>
            <person name="Chen W."/>
            <person name="Ni D."/>
            <person name="Usadel B."/>
            <person name="Fernie A.R."/>
            <person name="Wen W."/>
        </authorList>
    </citation>
    <scope>NUCLEOTIDE SEQUENCE [LARGE SCALE GENOMIC DNA]</scope>
    <source>
        <strain evidence="2">cv. G240</strain>
    </source>
</reference>
<reference evidence="1 2" key="2">
    <citation type="submission" date="2020-07" db="EMBL/GenBank/DDBJ databases">
        <title>Genome assembly of wild tea tree DASZ reveals pedigree and selection history of tea varieties.</title>
        <authorList>
            <person name="Zhang W."/>
        </authorList>
    </citation>
    <scope>NUCLEOTIDE SEQUENCE [LARGE SCALE GENOMIC DNA]</scope>
    <source>
        <strain evidence="2">cv. G240</strain>
        <tissue evidence="1">Leaf</tissue>
    </source>
</reference>
<proteinExistence type="predicted"/>
<dbReference type="AlphaFoldDB" id="A0A7J7HE95"/>
<protein>
    <submittedName>
        <fullName evidence="1">Uncharacterized protein</fullName>
    </submittedName>
</protein>
<evidence type="ECO:0000313" key="2">
    <source>
        <dbReference type="Proteomes" id="UP000593564"/>
    </source>
</evidence>
<comment type="caution">
    <text evidence="1">The sequence shown here is derived from an EMBL/GenBank/DDBJ whole genome shotgun (WGS) entry which is preliminary data.</text>
</comment>
<dbReference type="Proteomes" id="UP000593564">
    <property type="component" value="Unassembled WGS sequence"/>
</dbReference>
<sequence length="126" mass="14768">MGGHYSDPGFAPFMYDVPVVVRLVYFYWAMAHPLWDTIFRFNTDILKNCSSLIRWFDICKYIVPQIFMGFSKTTSVGLKQTSFYWKSFMYHSTAGLGIGRYLWCFNTSIRDSVSIDLVKWVSEKPE</sequence>
<keyword evidence="2" id="KW-1185">Reference proteome</keyword>
<accession>A0A7J7HE95</accession>
<evidence type="ECO:0000313" key="1">
    <source>
        <dbReference type="EMBL" id="KAF5951069.1"/>
    </source>
</evidence>